<comment type="caution">
    <text evidence="1">The sequence shown here is derived from an EMBL/GenBank/DDBJ whole genome shotgun (WGS) entry which is preliminary data.</text>
</comment>
<dbReference type="NCBIfam" id="NF041925">
    <property type="entry name" value="QatC"/>
    <property type="match status" value="1"/>
</dbReference>
<sequence length="428" mass="49637">MKVFCSNDRKKYLPEGYDEHIDIKCRSDVGFQFWDKHMKFDSEFSSLAIDLLYISIFVFAMDRKVLRAEQPDNWSRSIELNIPVSDVVFWDERKTLLHTMISFLSGDDWKFSFRKKEILDERDFYERNKYKKARAKSYDTVCMLSGGLDSYIGAIDLLEKRNNKALFVSHYGGGKGTKEYQDLVFQSLKTEYELEDSDYIQFYASCKNGVEDTTRTRSFMFFSHAIALASAFNIDTQMYIPENGFISLNIPLTGARFGSSSTRTTHPYYMKLLKKLVKEMGLNLTIINPYQLKTKGDMVLECKNIELLKNNYTKTMSCSHPDVGRYDKESKTMHCGSCIPCIIRRAALLRGFTKDKTEVRDFKLTKTEAARLNKNAFFKKIETFKRDGAIMEIQKSGIIDENLNEIASMYCRGIDEIKMFFSEVIGDD</sequence>
<name>A0AAD2DF59_9CLOT</name>
<reference evidence="1" key="1">
    <citation type="submission" date="2022-10" db="EMBL/GenBank/DDBJ databases">
        <authorList>
            <person name="Aires J."/>
            <person name="Mesa V."/>
        </authorList>
    </citation>
    <scope>NUCLEOTIDE SEQUENCE</scope>
    <source>
        <strain evidence="1">Clostridium neonatale JD116</strain>
    </source>
</reference>
<organism evidence="1 2">
    <name type="scientific">Clostridium neonatale</name>
    <dbReference type="NCBI Taxonomy" id="137838"/>
    <lineage>
        <taxon>Bacteria</taxon>
        <taxon>Bacillati</taxon>
        <taxon>Bacillota</taxon>
        <taxon>Clostridia</taxon>
        <taxon>Eubacteriales</taxon>
        <taxon>Clostridiaceae</taxon>
        <taxon>Clostridium</taxon>
    </lineage>
</organism>
<protein>
    <recommendedName>
        <fullName evidence="3">7-cyano-7-deazaguanine synthase</fullName>
    </recommendedName>
</protein>
<dbReference type="EMBL" id="CAMTCP010000229">
    <property type="protein sequence ID" value="CAI3602675.1"/>
    <property type="molecule type" value="Genomic_DNA"/>
</dbReference>
<dbReference type="InterPro" id="IPR049676">
    <property type="entry name" value="QatC"/>
</dbReference>
<gene>
    <name evidence="1" type="ORF">CNEO2_320014</name>
</gene>
<evidence type="ECO:0000313" key="2">
    <source>
        <dbReference type="Proteomes" id="UP001189143"/>
    </source>
</evidence>
<dbReference type="Proteomes" id="UP001189143">
    <property type="component" value="Unassembled WGS sequence"/>
</dbReference>
<evidence type="ECO:0008006" key="3">
    <source>
        <dbReference type="Google" id="ProtNLM"/>
    </source>
</evidence>
<evidence type="ECO:0000313" key="1">
    <source>
        <dbReference type="EMBL" id="CAI3602675.1"/>
    </source>
</evidence>
<dbReference type="RefSeq" id="WP_317049851.1">
    <property type="nucleotide sequence ID" value="NZ_CAMRXC010000250.1"/>
</dbReference>
<dbReference type="AlphaFoldDB" id="A0AAD2DF59"/>
<accession>A0AAD2DF59</accession>
<proteinExistence type="predicted"/>